<keyword evidence="1" id="KW-0732">Signal</keyword>
<evidence type="ECO:0000313" key="3">
    <source>
        <dbReference type="Proteomes" id="UP001206639"/>
    </source>
</evidence>
<proteinExistence type="predicted"/>
<gene>
    <name evidence="2" type="ORF">N4S67_08255</name>
</gene>
<keyword evidence="3" id="KW-1185">Reference proteome</keyword>
<dbReference type="RefSeq" id="WP_260992463.1">
    <property type="nucleotide sequence ID" value="NZ_JAODWD010000002.1"/>
</dbReference>
<name>A0ABT2M830_9MYCO</name>
<feature type="chain" id="PRO_5046585481" description="Secreted protein" evidence="1">
    <location>
        <begin position="29"/>
        <end position="182"/>
    </location>
</feature>
<reference evidence="3" key="1">
    <citation type="submission" date="2023-07" db="EMBL/GenBank/DDBJ databases">
        <authorList>
            <person name="Deng Y."/>
            <person name="Zhang Y.-Q."/>
        </authorList>
    </citation>
    <scope>NUCLEOTIDE SEQUENCE [LARGE SCALE GENOMIC DNA]</scope>
    <source>
        <strain evidence="3">CPCC 205710</strain>
    </source>
</reference>
<evidence type="ECO:0000313" key="2">
    <source>
        <dbReference type="EMBL" id="MCT7658409.1"/>
    </source>
</evidence>
<sequence length="182" mass="18395">MCVLNRVLIGVVGSAGAALIGVPGLAMAQPPEPPPPPPPPNVNAFAPVKLSEYAVMDNQWYAFKTPDGLTCVLQRNGGYGCSGPLPGAPNAANLVSGGPGQPTFANSAGDVFAGVAGDAKPLPSGSRISYQTVSCGNDGTATTCTDSRNQSGFVLTPAGSYIINEGVDPLLVRPEGTNPFIN</sequence>
<feature type="signal peptide" evidence="1">
    <location>
        <begin position="1"/>
        <end position="28"/>
    </location>
</feature>
<comment type="caution">
    <text evidence="2">The sequence shown here is derived from an EMBL/GenBank/DDBJ whole genome shotgun (WGS) entry which is preliminary data.</text>
</comment>
<evidence type="ECO:0000256" key="1">
    <source>
        <dbReference type="SAM" id="SignalP"/>
    </source>
</evidence>
<accession>A0ABT2M830</accession>
<dbReference type="Proteomes" id="UP001206639">
    <property type="component" value="Unassembled WGS sequence"/>
</dbReference>
<evidence type="ECO:0008006" key="4">
    <source>
        <dbReference type="Google" id="ProtNLM"/>
    </source>
</evidence>
<organism evidence="2 3">
    <name type="scientific">Mycobacterium deserti</name>
    <dbReference type="NCBI Taxonomy" id="2978347"/>
    <lineage>
        <taxon>Bacteria</taxon>
        <taxon>Bacillati</taxon>
        <taxon>Actinomycetota</taxon>
        <taxon>Actinomycetes</taxon>
        <taxon>Mycobacteriales</taxon>
        <taxon>Mycobacteriaceae</taxon>
        <taxon>Mycobacterium</taxon>
    </lineage>
</organism>
<dbReference type="EMBL" id="JAODWD010000002">
    <property type="protein sequence ID" value="MCT7658409.1"/>
    <property type="molecule type" value="Genomic_DNA"/>
</dbReference>
<protein>
    <recommendedName>
        <fullName evidence="4">Secreted protein</fullName>
    </recommendedName>
</protein>